<name>A0A9D6Z2S0_9BACT</name>
<feature type="non-terminal residue" evidence="1">
    <location>
        <position position="1"/>
    </location>
</feature>
<evidence type="ECO:0000313" key="1">
    <source>
        <dbReference type="EMBL" id="MBI5252523.1"/>
    </source>
</evidence>
<evidence type="ECO:0000313" key="2">
    <source>
        <dbReference type="Proteomes" id="UP000807825"/>
    </source>
</evidence>
<protein>
    <submittedName>
        <fullName evidence="1">Uncharacterized protein</fullName>
    </submittedName>
</protein>
<reference evidence="1" key="1">
    <citation type="submission" date="2020-07" db="EMBL/GenBank/DDBJ databases">
        <title>Huge and variable diversity of episymbiotic CPR bacteria and DPANN archaea in groundwater ecosystems.</title>
        <authorList>
            <person name="He C.Y."/>
            <person name="Keren R."/>
            <person name="Whittaker M."/>
            <person name="Farag I.F."/>
            <person name="Doudna J."/>
            <person name="Cate J.H.D."/>
            <person name="Banfield J.F."/>
        </authorList>
    </citation>
    <scope>NUCLEOTIDE SEQUENCE</scope>
    <source>
        <strain evidence="1">NC_groundwater_1664_Pr3_B-0.1um_52_9</strain>
    </source>
</reference>
<sequence length="143" mass="15984">SIFVANSAHIMPSCQRLNELALALVEARAGAKDVDIEKLHSCFSQNRFALLQGWMARLIADVLLTVDERHWSEAENWIRTAIVADSANGMKLHLGRDYAMYGRVCKLTKRKGEAESYLTKAVQIFRFCGAEGDLNKLTETGLI</sequence>
<comment type="caution">
    <text evidence="1">The sequence shown here is derived from an EMBL/GenBank/DDBJ whole genome shotgun (WGS) entry which is preliminary data.</text>
</comment>
<accession>A0A9D6Z2S0</accession>
<dbReference type="Proteomes" id="UP000807825">
    <property type="component" value="Unassembled WGS sequence"/>
</dbReference>
<organism evidence="1 2">
    <name type="scientific">Desulfomonile tiedjei</name>
    <dbReference type="NCBI Taxonomy" id="2358"/>
    <lineage>
        <taxon>Bacteria</taxon>
        <taxon>Pseudomonadati</taxon>
        <taxon>Thermodesulfobacteriota</taxon>
        <taxon>Desulfomonilia</taxon>
        <taxon>Desulfomonilales</taxon>
        <taxon>Desulfomonilaceae</taxon>
        <taxon>Desulfomonile</taxon>
    </lineage>
</organism>
<gene>
    <name evidence="1" type="ORF">HY912_23765</name>
</gene>
<proteinExistence type="predicted"/>
<dbReference type="EMBL" id="JACRDE010000620">
    <property type="protein sequence ID" value="MBI5252523.1"/>
    <property type="molecule type" value="Genomic_DNA"/>
</dbReference>
<dbReference type="AlphaFoldDB" id="A0A9D6Z2S0"/>